<dbReference type="Proteomes" id="UP000663827">
    <property type="component" value="Unassembled WGS sequence"/>
</dbReference>
<name>A0A8H3E227_9AGAM</name>
<evidence type="ECO:0000313" key="5">
    <source>
        <dbReference type="Proteomes" id="UP000663827"/>
    </source>
</evidence>
<dbReference type="GO" id="GO:0005634">
    <property type="term" value="C:nucleus"/>
    <property type="evidence" value="ECO:0007669"/>
    <property type="project" value="UniProtKB-SubCell"/>
</dbReference>
<keyword evidence="2" id="KW-0539">Nucleus</keyword>
<comment type="subcellular location">
    <subcellularLocation>
        <location evidence="1">Nucleus</location>
    </subcellularLocation>
</comment>
<proteinExistence type="predicted"/>
<organism evidence="4 5">
    <name type="scientific">Rhizoctonia solani</name>
    <dbReference type="NCBI Taxonomy" id="456999"/>
    <lineage>
        <taxon>Eukaryota</taxon>
        <taxon>Fungi</taxon>
        <taxon>Dikarya</taxon>
        <taxon>Basidiomycota</taxon>
        <taxon>Agaricomycotina</taxon>
        <taxon>Agaricomycetes</taxon>
        <taxon>Cantharellales</taxon>
        <taxon>Ceratobasidiaceae</taxon>
        <taxon>Rhizoctonia</taxon>
    </lineage>
</organism>
<evidence type="ECO:0000313" key="4">
    <source>
        <dbReference type="EMBL" id="CAE7146339.1"/>
    </source>
</evidence>
<reference evidence="4" key="1">
    <citation type="submission" date="2021-01" db="EMBL/GenBank/DDBJ databases">
        <authorList>
            <person name="Kaushik A."/>
        </authorList>
    </citation>
    <scope>NUCLEOTIDE SEQUENCE</scope>
    <source>
        <strain evidence="4">AG5</strain>
    </source>
</reference>
<dbReference type="AlphaFoldDB" id="A0A8H3E227"/>
<dbReference type="Pfam" id="PF11951">
    <property type="entry name" value="Fungal_trans_2"/>
    <property type="match status" value="1"/>
</dbReference>
<sequence>MRPTNKITPGPAGTSCLTCKRRPRKDETLISNDKIDIRSPNKPSGTGHTRQDPSKICAFDSGDAVIYDTFPPTRPKTRLVENGIPLPLGFVNAAIMQRPVFPTSPLLFELASRMSKSVPVPSNIQEITEYVISHFDRMLNTIYFKPERSEQIQKFQRMALWRMSTCGFARQGMLIDARIHDSILEGSHSIHSNEFTHWINVFEQAVLVRLNEPLTHYELQERLNDILEMFFTKSRLHDAATTYQFFCCTTPNFLQIIYSDSTMWPAQSDPTVVSIAHILASSSNYWPAYYMLMDVMGSMIYGVPQRVDYSTDIKPFHAEPHPLEWADCIPGEFMVLLAKINACRDQRSAEDWRDIERQLVSWEPRPKFEPNGLESWKLVAWLALQETWKQTLLMYMYLAVCGVSTDDPRIQSSLRQIFQLIGTIRRQDPPGSNVHFFAQSLITGICSSTEKQRRLVRERLGCAAETRFWMFRGPEIVPVLDHLWLGAGVEGNPVTWNDYLHSRTTVLPLSG</sequence>
<protein>
    <submittedName>
        <fullName evidence="4">Uncharacterized protein</fullName>
    </submittedName>
</protein>
<dbReference type="EMBL" id="CAJNJQ010001694">
    <property type="protein sequence ID" value="CAE7146339.1"/>
    <property type="molecule type" value="Genomic_DNA"/>
</dbReference>
<evidence type="ECO:0000256" key="3">
    <source>
        <dbReference type="SAM" id="MobiDB-lite"/>
    </source>
</evidence>
<feature type="region of interest" description="Disordered" evidence="3">
    <location>
        <begin position="27"/>
        <end position="54"/>
    </location>
</feature>
<accession>A0A8H3E227</accession>
<dbReference type="PANTHER" id="PTHR37534">
    <property type="entry name" value="TRANSCRIPTIONAL ACTIVATOR PROTEIN UGA3"/>
    <property type="match status" value="1"/>
</dbReference>
<dbReference type="InterPro" id="IPR021858">
    <property type="entry name" value="Fun_TF"/>
</dbReference>
<evidence type="ECO:0000256" key="2">
    <source>
        <dbReference type="ARBA" id="ARBA00023242"/>
    </source>
</evidence>
<comment type="caution">
    <text evidence="4">The sequence shown here is derived from an EMBL/GenBank/DDBJ whole genome shotgun (WGS) entry which is preliminary data.</text>
</comment>
<feature type="compositionally biased region" description="Basic and acidic residues" evidence="3">
    <location>
        <begin position="27"/>
        <end position="39"/>
    </location>
</feature>
<evidence type="ECO:0000256" key="1">
    <source>
        <dbReference type="ARBA" id="ARBA00004123"/>
    </source>
</evidence>
<dbReference type="PANTHER" id="PTHR37534:SF46">
    <property type="entry name" value="ZN(II)2CYS6 TRANSCRIPTION FACTOR (EUROFUNG)"/>
    <property type="match status" value="1"/>
</dbReference>
<gene>
    <name evidence="4" type="ORF">RDB_LOCUS83387</name>
</gene>